<sequence length="1474" mass="145183">MIGGRPGCSSSSRPQSRRDRVNQQHACVLAAVVLFAPYSASAATATIGAAPYRVGSTADNLASATAATQGASAQINCADPADCAAQCSTLNLYEATAGGNTLTDANIQQLLYQCGNAMRTAPEVFAAPINAVCNLNDFLTAITVPRRGPLTELPALAGVAAAHSADESLKGYFDHFSPTGTSPADRIMATFRNVSTLAEVLAAGYSTVQEVLVRLMCSPQHRAILTSCAYDTIGWGVALNSSARSTWPDYFTGNLICSKSTGCTCPPNAQMYSNPSSPPVAAPAVAPTTEYTPIFSPPPATPSAGAPQTSSSFPYAAPPTGGYGSTVAPAAAPAVSLFGPGPSVISAAAAPAPMALSPRAVSSSMQSTVVNFEATYTQIAAASVPTNELAAIAQHLQTSILTYTGSAAMPTLEYVPTLGDPALYNPVRSTGGRRHLLASDIANPASAWDSSYWSNSMQASASPRRQLLQTPNTLQPNVTFTITLTQGGANSAITDVASAISAFSTPVPVSTTASLNPDNSGATLVALFPPNNQLSPTVSTSTSYADQLSGALKTLPSSVFGSAFVTNHGPYLITNVNEYVNPVYAVAGQNLSPFPSPSPGAQNSPPPPVPSPPPPSPPPPSPPPPVPSPPPPSPPPPSPPPPEASPPPPSPPPPSPPPPAASPPPPATEAPIASPPPPTTSAPVPSPPPPVESPPDASSPPPSPTEAPSPPPTEPSPSPPGESPPVSSPPPPSPTEVPSPPPPTAEPSPPPPSPTEVPSPPPPTAEPSLPPPTATPSPPTTPSPLSPPPTSTPSPPPPTTAPTSPTQPPAVPPQLASPPITSPTGVPAPTASAPTASAPGPGVSSPGGYYSPTSSMPFPGTVLGPASPSPPGGAYGAPAIPSSPAPIVPSNGSSNLPFPGDVGPPTFCAVPFNLLYDVTVPSPPPPPTRPTSSSPSPTPSPSRGSSPSPSTPLLTSPITGSPPAGSPPNVGSTPSTSPSPTAPRSPPPPGSAPIQGSPPMVTPSPGSPSTTPPSPPPPGSAPIQGSPPVVTPSPGSPTAVTPSPPTVSARPPPPPGSTPSAGSPPPPASRSPSPSPPPPGSSVGGNAAARSPPPPPGSSTTTPSTASPPPPRVSSFSPPSPGSSGSSSGTSPAPTQIPASPPPPGILPGSPTSPGSSSPSAGRPTSPGSPLTPTINPIPPLALQVSLVFPVGASATAQSLVGALQNNPGLVLGYASSLDGRIVVGNVTFGLGAASTFPGAAPFAAPASPTAAPGVAPGPTAVFTVPSSPGYVGPGGGLPVQLPDTYSGMGAPVVANMAPAFGPTSAQMVGPAPSYGLGSYGGPAPTPGFPGSIEDYTGPSSAPPPPIVVSPAQAPSPASSFTAGGSMYAINMQMGNAQASTDQPSATLAIVFNTPPPGLRTTDFSLATGQGGQGSNVTAVAPYLSNSIYIMQVQTPTSYYGNVTVAYASDSVPPITYAVTRQASVVRITATSGI</sequence>
<dbReference type="InterPro" id="IPR014044">
    <property type="entry name" value="CAP_dom"/>
</dbReference>
<feature type="compositionally biased region" description="Low complexity" evidence="1">
    <location>
        <begin position="930"/>
        <end position="979"/>
    </location>
</feature>
<organism evidence="3 4">
    <name type="scientific">Apatococcus lobatus</name>
    <dbReference type="NCBI Taxonomy" id="904363"/>
    <lineage>
        <taxon>Eukaryota</taxon>
        <taxon>Viridiplantae</taxon>
        <taxon>Chlorophyta</taxon>
        <taxon>core chlorophytes</taxon>
        <taxon>Trebouxiophyceae</taxon>
        <taxon>Chlorellales</taxon>
        <taxon>Chlorellaceae</taxon>
        <taxon>Apatococcus</taxon>
    </lineage>
</organism>
<evidence type="ECO:0000256" key="1">
    <source>
        <dbReference type="SAM" id="MobiDB-lite"/>
    </source>
</evidence>
<feature type="compositionally biased region" description="Low complexity" evidence="1">
    <location>
        <begin position="817"/>
        <end position="855"/>
    </location>
</feature>
<dbReference type="PANTHER" id="PTHR31157">
    <property type="entry name" value="SCP DOMAIN-CONTAINING PROTEIN"/>
    <property type="match status" value="1"/>
</dbReference>
<evidence type="ECO:0000313" key="3">
    <source>
        <dbReference type="EMBL" id="KAK9833643.1"/>
    </source>
</evidence>
<feature type="compositionally biased region" description="Pro residues" evidence="1">
    <location>
        <begin position="1000"/>
        <end position="1020"/>
    </location>
</feature>
<protein>
    <recommendedName>
        <fullName evidence="2">SCP domain-containing protein</fullName>
    </recommendedName>
</protein>
<feature type="compositionally biased region" description="Low complexity" evidence="1">
    <location>
        <begin position="1113"/>
        <end position="1138"/>
    </location>
</feature>
<feature type="region of interest" description="Disordered" evidence="1">
    <location>
        <begin position="1"/>
        <end position="20"/>
    </location>
</feature>
<evidence type="ECO:0000259" key="2">
    <source>
        <dbReference type="Pfam" id="PF00188"/>
    </source>
</evidence>
<dbReference type="SUPFAM" id="SSF55797">
    <property type="entry name" value="PR-1-like"/>
    <property type="match status" value="1"/>
</dbReference>
<dbReference type="EMBL" id="JALJOS010000010">
    <property type="protein sequence ID" value="KAK9833643.1"/>
    <property type="molecule type" value="Genomic_DNA"/>
</dbReference>
<reference evidence="3 4" key="1">
    <citation type="journal article" date="2024" name="Nat. Commun.">
        <title>Phylogenomics reveals the evolutionary origins of lichenization in chlorophyte algae.</title>
        <authorList>
            <person name="Puginier C."/>
            <person name="Libourel C."/>
            <person name="Otte J."/>
            <person name="Skaloud P."/>
            <person name="Haon M."/>
            <person name="Grisel S."/>
            <person name="Petersen M."/>
            <person name="Berrin J.G."/>
            <person name="Delaux P.M."/>
            <person name="Dal Grande F."/>
            <person name="Keller J."/>
        </authorList>
    </citation>
    <scope>NUCLEOTIDE SEQUENCE [LARGE SCALE GENOMIC DNA]</scope>
    <source>
        <strain evidence="3 4">SAG 2145</strain>
    </source>
</reference>
<feature type="compositionally biased region" description="Low complexity" evidence="1">
    <location>
        <begin position="1147"/>
        <end position="1175"/>
    </location>
</feature>
<feature type="compositionally biased region" description="Pro residues" evidence="1">
    <location>
        <begin position="980"/>
        <end position="991"/>
    </location>
</feature>
<evidence type="ECO:0000313" key="4">
    <source>
        <dbReference type="Proteomes" id="UP001438707"/>
    </source>
</evidence>
<dbReference type="Proteomes" id="UP001438707">
    <property type="component" value="Unassembled WGS sequence"/>
</dbReference>
<feature type="compositionally biased region" description="Pro residues" evidence="1">
    <location>
        <begin position="594"/>
        <end position="816"/>
    </location>
</feature>
<comment type="caution">
    <text evidence="3">The sequence shown here is derived from an EMBL/GenBank/DDBJ whole genome shotgun (WGS) entry which is preliminary data.</text>
</comment>
<name>A0AAW1RIV9_9CHLO</name>
<feature type="compositionally biased region" description="Pro residues" evidence="1">
    <location>
        <begin position="1042"/>
        <end position="1080"/>
    </location>
</feature>
<proteinExistence type="predicted"/>
<keyword evidence="4" id="KW-1185">Reference proteome</keyword>
<feature type="region of interest" description="Disordered" evidence="1">
    <location>
        <begin position="594"/>
        <end position="1175"/>
    </location>
</feature>
<feature type="compositionally biased region" description="Low complexity" evidence="1">
    <location>
        <begin position="302"/>
        <end position="311"/>
    </location>
</feature>
<dbReference type="InterPro" id="IPR035940">
    <property type="entry name" value="CAP_sf"/>
</dbReference>
<feature type="domain" description="SCP" evidence="2">
    <location>
        <begin position="149"/>
        <end position="252"/>
    </location>
</feature>
<dbReference type="CDD" id="cd05379">
    <property type="entry name" value="CAP_bacterial"/>
    <property type="match status" value="1"/>
</dbReference>
<accession>A0AAW1RIV9</accession>
<dbReference type="PANTHER" id="PTHR31157:SF1">
    <property type="entry name" value="SCP DOMAIN-CONTAINING PROTEIN"/>
    <property type="match status" value="1"/>
</dbReference>
<gene>
    <name evidence="3" type="ORF">WJX74_001468</name>
</gene>
<feature type="region of interest" description="Disordered" evidence="1">
    <location>
        <begin position="292"/>
        <end position="311"/>
    </location>
</feature>
<dbReference type="Gene3D" id="3.40.33.10">
    <property type="entry name" value="CAP"/>
    <property type="match status" value="1"/>
</dbReference>
<dbReference type="Pfam" id="PF00188">
    <property type="entry name" value="CAP"/>
    <property type="match status" value="1"/>
</dbReference>
<dbReference type="PRINTS" id="PR01217">
    <property type="entry name" value="PRICHEXTENSN"/>
</dbReference>